<evidence type="ECO:0000313" key="1">
    <source>
        <dbReference type="Proteomes" id="UP000887576"/>
    </source>
</evidence>
<dbReference type="Proteomes" id="UP000887576">
    <property type="component" value="Unplaced"/>
</dbReference>
<sequence length="342" mass="37306">MADRDSIAENVLSLIGNTPMVYLNNVTQGCKGKVAIKLEYFNPACSIKDRIAYSMIIEAEKVGKIKPGVSTLIEITSGNTGIAMAYIAAVRGYKTVIIMPAAMSLERRMILRAFGAELILIDSSEGLAGLFQRAKDLAANIPNSFLLNQLENPDNPKIHYETTGPEIWRQTKGEVDAVVFGVGTGGTLTGVGKYLREKKPSVKIFAVEPKEAAILNGENFCPHKIQGIGSGLIPAILDTNLFEKAIKIHSDEALIMARRLALEEGILAGISSGANVCAAIHVANMPEMEGKLVVTTCNSFGERYLSTSLFDSIREETMNMKSETFEENLKRLKLYEFPENDL</sequence>
<name>A0AC34QTI2_9BILA</name>
<evidence type="ECO:0000313" key="2">
    <source>
        <dbReference type="WBParaSite" id="JU765_v2.g19144.t1"/>
    </source>
</evidence>
<dbReference type="WBParaSite" id="JU765_v2.g19144.t1">
    <property type="protein sequence ID" value="JU765_v2.g19144.t1"/>
    <property type="gene ID" value="JU765_v2.g19144"/>
</dbReference>
<accession>A0AC34QTI2</accession>
<organism evidence="1 2">
    <name type="scientific">Panagrolaimus sp. JU765</name>
    <dbReference type="NCBI Taxonomy" id="591449"/>
    <lineage>
        <taxon>Eukaryota</taxon>
        <taxon>Metazoa</taxon>
        <taxon>Ecdysozoa</taxon>
        <taxon>Nematoda</taxon>
        <taxon>Chromadorea</taxon>
        <taxon>Rhabditida</taxon>
        <taxon>Tylenchina</taxon>
        <taxon>Panagrolaimomorpha</taxon>
        <taxon>Panagrolaimoidea</taxon>
        <taxon>Panagrolaimidae</taxon>
        <taxon>Panagrolaimus</taxon>
    </lineage>
</organism>
<reference evidence="2" key="1">
    <citation type="submission" date="2022-11" db="UniProtKB">
        <authorList>
            <consortium name="WormBaseParasite"/>
        </authorList>
    </citation>
    <scope>IDENTIFICATION</scope>
</reference>
<proteinExistence type="predicted"/>
<protein>
    <submittedName>
        <fullName evidence="2">Cysteine synthase</fullName>
    </submittedName>
</protein>